<dbReference type="Proteomes" id="UP000184188">
    <property type="component" value="Unassembled WGS sequence"/>
</dbReference>
<gene>
    <name evidence="2" type="ORF">ASPZODRAFT_26514</name>
</gene>
<keyword evidence="3" id="KW-1185">Reference proteome</keyword>
<dbReference type="OrthoDB" id="1612078at2759"/>
<dbReference type="STRING" id="1073090.A0A1L9SFP2"/>
<evidence type="ECO:0000259" key="1">
    <source>
        <dbReference type="Pfam" id="PF12222"/>
    </source>
</evidence>
<dbReference type="PANTHER" id="PTHR31104">
    <property type="entry name" value="PEPTIDE-N4-(N-ACETYL-BETA-GLUCOSAMINYL)ASPARAGINE AMIDASE A PROTEIN"/>
    <property type="match status" value="1"/>
</dbReference>
<dbReference type="AlphaFoldDB" id="A0A1L9SFP2"/>
<reference evidence="3" key="1">
    <citation type="journal article" date="2017" name="Genome Biol.">
        <title>Comparative genomics reveals high biological diversity and specific adaptations in the industrially and medically important fungal genus Aspergillus.</title>
        <authorList>
            <person name="de Vries R.P."/>
            <person name="Riley R."/>
            <person name="Wiebenga A."/>
            <person name="Aguilar-Osorio G."/>
            <person name="Amillis S."/>
            <person name="Uchima C.A."/>
            <person name="Anderluh G."/>
            <person name="Asadollahi M."/>
            <person name="Askin M."/>
            <person name="Barry K."/>
            <person name="Battaglia E."/>
            <person name="Bayram O."/>
            <person name="Benocci T."/>
            <person name="Braus-Stromeyer S.A."/>
            <person name="Caldana C."/>
            <person name="Canovas D."/>
            <person name="Cerqueira G.C."/>
            <person name="Chen F."/>
            <person name="Chen W."/>
            <person name="Choi C."/>
            <person name="Clum A."/>
            <person name="Dos Santos R.A."/>
            <person name="Damasio A.R."/>
            <person name="Diallinas G."/>
            <person name="Emri T."/>
            <person name="Fekete E."/>
            <person name="Flipphi M."/>
            <person name="Freyberg S."/>
            <person name="Gallo A."/>
            <person name="Gournas C."/>
            <person name="Habgood R."/>
            <person name="Hainaut M."/>
            <person name="Harispe M.L."/>
            <person name="Henrissat B."/>
            <person name="Hilden K.S."/>
            <person name="Hope R."/>
            <person name="Hossain A."/>
            <person name="Karabika E."/>
            <person name="Karaffa L."/>
            <person name="Karanyi Z."/>
            <person name="Krasevec N."/>
            <person name="Kuo A."/>
            <person name="Kusch H."/>
            <person name="LaButti K."/>
            <person name="Lagendijk E.L."/>
            <person name="Lapidus A."/>
            <person name="Levasseur A."/>
            <person name="Lindquist E."/>
            <person name="Lipzen A."/>
            <person name="Logrieco A.F."/>
            <person name="MacCabe A."/>
            <person name="Maekelae M.R."/>
            <person name="Malavazi I."/>
            <person name="Melin P."/>
            <person name="Meyer V."/>
            <person name="Mielnichuk N."/>
            <person name="Miskei M."/>
            <person name="Molnar A.P."/>
            <person name="Mule G."/>
            <person name="Ngan C.Y."/>
            <person name="Orejas M."/>
            <person name="Orosz E."/>
            <person name="Ouedraogo J.P."/>
            <person name="Overkamp K.M."/>
            <person name="Park H.-S."/>
            <person name="Perrone G."/>
            <person name="Piumi F."/>
            <person name="Punt P.J."/>
            <person name="Ram A.F."/>
            <person name="Ramon A."/>
            <person name="Rauscher S."/>
            <person name="Record E."/>
            <person name="Riano-Pachon D.M."/>
            <person name="Robert V."/>
            <person name="Roehrig J."/>
            <person name="Ruller R."/>
            <person name="Salamov A."/>
            <person name="Salih N.S."/>
            <person name="Samson R.A."/>
            <person name="Sandor E."/>
            <person name="Sanguinetti M."/>
            <person name="Schuetze T."/>
            <person name="Sepcic K."/>
            <person name="Shelest E."/>
            <person name="Sherlock G."/>
            <person name="Sophianopoulou V."/>
            <person name="Squina F.M."/>
            <person name="Sun H."/>
            <person name="Susca A."/>
            <person name="Todd R.B."/>
            <person name="Tsang A."/>
            <person name="Unkles S.E."/>
            <person name="van de Wiele N."/>
            <person name="van Rossen-Uffink D."/>
            <person name="Oliveira J.V."/>
            <person name="Vesth T.C."/>
            <person name="Visser J."/>
            <person name="Yu J.-H."/>
            <person name="Zhou M."/>
            <person name="Andersen M.R."/>
            <person name="Archer D.B."/>
            <person name="Baker S.E."/>
            <person name="Benoit I."/>
            <person name="Brakhage A.A."/>
            <person name="Braus G.H."/>
            <person name="Fischer R."/>
            <person name="Frisvad J.C."/>
            <person name="Goldman G.H."/>
            <person name="Houbraken J."/>
            <person name="Oakley B."/>
            <person name="Pocsi I."/>
            <person name="Scazzocchio C."/>
            <person name="Seiboth B."/>
            <person name="vanKuyk P.A."/>
            <person name="Wortman J."/>
            <person name="Dyer P.S."/>
            <person name="Grigoriev I.V."/>
        </authorList>
    </citation>
    <scope>NUCLEOTIDE SEQUENCE [LARGE SCALE GENOMIC DNA]</scope>
    <source>
        <strain evidence="3">CBS 506.65</strain>
    </source>
</reference>
<feature type="domain" description="Peptide N-acetyl-beta-D-glucosaminyl asparaginase amidase A N-terminal" evidence="1">
    <location>
        <begin position="124"/>
        <end position="444"/>
    </location>
</feature>
<dbReference type="Pfam" id="PF12222">
    <property type="entry name" value="PNGaseA"/>
    <property type="match status" value="1"/>
</dbReference>
<dbReference type="Pfam" id="PF25156">
    <property type="entry name" value="PNGase_A_C"/>
    <property type="match status" value="1"/>
</dbReference>
<proteinExistence type="predicted"/>
<evidence type="ECO:0000313" key="3">
    <source>
        <dbReference type="Proteomes" id="UP000184188"/>
    </source>
</evidence>
<dbReference type="InterPro" id="IPR021102">
    <property type="entry name" value="PNGase_A"/>
</dbReference>
<organism evidence="2 3">
    <name type="scientific">Penicilliopsis zonata CBS 506.65</name>
    <dbReference type="NCBI Taxonomy" id="1073090"/>
    <lineage>
        <taxon>Eukaryota</taxon>
        <taxon>Fungi</taxon>
        <taxon>Dikarya</taxon>
        <taxon>Ascomycota</taxon>
        <taxon>Pezizomycotina</taxon>
        <taxon>Eurotiomycetes</taxon>
        <taxon>Eurotiomycetidae</taxon>
        <taxon>Eurotiales</taxon>
        <taxon>Aspergillaceae</taxon>
        <taxon>Penicilliopsis</taxon>
    </lineage>
</organism>
<dbReference type="GeneID" id="34614515"/>
<accession>A0A1L9SFP2</accession>
<dbReference type="EMBL" id="KV878344">
    <property type="protein sequence ID" value="OJJ45917.1"/>
    <property type="molecule type" value="Genomic_DNA"/>
</dbReference>
<evidence type="ECO:0000313" key="2">
    <source>
        <dbReference type="EMBL" id="OJJ45917.1"/>
    </source>
</evidence>
<dbReference type="RefSeq" id="XP_022580427.1">
    <property type="nucleotide sequence ID" value="XM_022728051.1"/>
</dbReference>
<dbReference type="VEuPathDB" id="FungiDB:ASPZODRAFT_26514"/>
<name>A0A1L9SFP2_9EURO</name>
<dbReference type="InterPro" id="IPR056948">
    <property type="entry name" value="PNGaseA_N"/>
</dbReference>
<protein>
    <recommendedName>
        <fullName evidence="1">Peptide N-acetyl-beta-D-glucosaminyl asparaginase amidase A N-terminal domain-containing protein</fullName>
    </recommendedName>
</protein>
<sequence length="672" mass="73332">MLYTYAIPSSIAETVLSAKTTHATVSFHPIEIYMTGTLERPDEEHDAWRVSVSNVPNPLAHPNENAVLHLTQGELGKPLGSVELGAARSAEWLIILPVFSLLHDFQVHPPTLIPAVGNGSNPYGCVVTQTLMAYDFANSYGVPFVGEYTPPSCSFNRVVINFTLDTKGVQYDRLAVMYFNSTEIWRTSTAEPTTDGIIYSYAKEMQQYLALWKQPQKIIFDLANIVDSTYTGILNTTLTATFFTIPDEEGSAVVADEILPISMLHGGDDASSMAELPSDTLQVAYTLPRNMKRAVISISACGQADEEFWYTNVFSTDVDTFADETGDLYGYGPWREVQVWIDGFLAGVSWPFPVIFTGGIVPGFWRPIVGIDAFDLREHEIDITPFIPYLSDGKAHTFQMIAAGVNNNNVTASVSNVTNDSWYVTGKIFVFLDEAGSVTTGTMPTISAPDPTFRIARSVLTNSTGANETLVESISATRSLFISSTIKTSAGEEDVSWSQELQYVNHDVLPDYGWQQVTFQNTIGVDKTGPGIGYVNGYEYPINCTYGYAETTDSLTIWGELRRTLVFNVSGPAVFPNGLQPIQLARLANQSIPAGSLDLDTESTGSILSTTQTGTAYYYDSTDGGESFGSTNQTMTFEAVGDKTGELYQRTVGAVNSSVVFDDVVFKLGSVV</sequence>